<feature type="domain" description="VIT" evidence="2">
    <location>
        <begin position="5"/>
        <end position="138"/>
    </location>
</feature>
<dbReference type="PANTHER" id="PTHR10338:SF108">
    <property type="entry name" value="INTER-ALPHA-TRYPSIN INHIBITOR HEAVY CHAIN H4-LIKE PROTEIN"/>
    <property type="match status" value="1"/>
</dbReference>
<dbReference type="PROSITE" id="PS51468">
    <property type="entry name" value="VIT"/>
    <property type="match status" value="1"/>
</dbReference>
<organism evidence="3 4">
    <name type="scientific">Mizuhopecten yessoensis</name>
    <name type="common">Japanese scallop</name>
    <name type="synonym">Patinopecten yessoensis</name>
    <dbReference type="NCBI Taxonomy" id="6573"/>
    <lineage>
        <taxon>Eukaryota</taxon>
        <taxon>Metazoa</taxon>
        <taxon>Spiralia</taxon>
        <taxon>Lophotrochozoa</taxon>
        <taxon>Mollusca</taxon>
        <taxon>Bivalvia</taxon>
        <taxon>Autobranchia</taxon>
        <taxon>Pteriomorphia</taxon>
        <taxon>Pectinida</taxon>
        <taxon>Pectinoidea</taxon>
        <taxon>Pectinidae</taxon>
        <taxon>Mizuhopecten</taxon>
    </lineage>
</organism>
<dbReference type="Pfam" id="PF08487">
    <property type="entry name" value="VIT"/>
    <property type="match status" value="1"/>
</dbReference>
<sequence>MTVSVLACTRAANDVVTHPAIKALLVESNVFSRFANVYITSKVENDARESKTSLFSVQVPTEAFITGFSMQNEGRILQGVVKEKKEADEAYDAARKDGQTAGRVSEVAPPPGRAMKNFVVYMNVAAMSEATFKLSYQELVKKVLGKYTQKIHIEPNQIVNNITVVASYHEPQGIEMFSYALPDSEVFSSSSIASQNTVVHNSETKRVFVYTPSVETQLGDGGFGLKGDITLRYTLTPPVTNGGTIIVNDGAFVHYFSPSGLSTLSKTIVFVIDVSGSMRGVKINQVKVAMHSILARLREHDAFDIILFSDSVHHWQPYPVLATSERISAAKTFVNGMVATGSTNINDALLSGVHDLNNALRNRGNLVVFLTDGVQTAGEMREDVLLKNVLRANHDGLVSIFCLGFGTRVNFEFLIKISLQNYGTAYKIYEDEDASEQLDDFFRGIESVTLRDVKFQYPVDIVVKEDLTETSFSNFFNGSEIVVAGTLQPEVDIRTTPFTASIVAVGANKDVIFHSTAELEGTGETEQFTQRLWAYKKIKEYLNLALISNKEDRERYEQKALTLSLRYSFVTRLTSMVVTEAVNAGNDEKWLKAESKIMIGRRMNTLATRRAYSSPAVDSVVSVYRNKGTCAAVSIACVVISFVLYFI</sequence>
<dbReference type="EMBL" id="NEDP02002059">
    <property type="protein sequence ID" value="OWF51845.1"/>
    <property type="molecule type" value="Genomic_DNA"/>
</dbReference>
<gene>
    <name evidence="3" type="ORF">KP79_PYT05655</name>
</gene>
<dbReference type="SMART" id="SM00609">
    <property type="entry name" value="VIT"/>
    <property type="match status" value="1"/>
</dbReference>
<dbReference type="PANTHER" id="PTHR10338">
    <property type="entry name" value="INTER-ALPHA-TRYPSIN INHIBITOR HEAVY CHAIN FAMILY MEMBER"/>
    <property type="match status" value="1"/>
</dbReference>
<proteinExistence type="predicted"/>
<evidence type="ECO:0000259" key="2">
    <source>
        <dbReference type="PROSITE" id="PS51468"/>
    </source>
</evidence>
<protein>
    <submittedName>
        <fullName evidence="3">Inter-alpha-trypsin inhibitor heavy chain H4</fullName>
    </submittedName>
</protein>
<reference evidence="3 4" key="1">
    <citation type="journal article" date="2017" name="Nat. Ecol. Evol.">
        <title>Scallop genome provides insights into evolution of bilaterian karyotype and development.</title>
        <authorList>
            <person name="Wang S."/>
            <person name="Zhang J."/>
            <person name="Jiao W."/>
            <person name="Li J."/>
            <person name="Xun X."/>
            <person name="Sun Y."/>
            <person name="Guo X."/>
            <person name="Huan P."/>
            <person name="Dong B."/>
            <person name="Zhang L."/>
            <person name="Hu X."/>
            <person name="Sun X."/>
            <person name="Wang J."/>
            <person name="Zhao C."/>
            <person name="Wang Y."/>
            <person name="Wang D."/>
            <person name="Huang X."/>
            <person name="Wang R."/>
            <person name="Lv J."/>
            <person name="Li Y."/>
            <person name="Zhang Z."/>
            <person name="Liu B."/>
            <person name="Lu W."/>
            <person name="Hui Y."/>
            <person name="Liang J."/>
            <person name="Zhou Z."/>
            <person name="Hou R."/>
            <person name="Li X."/>
            <person name="Liu Y."/>
            <person name="Li H."/>
            <person name="Ning X."/>
            <person name="Lin Y."/>
            <person name="Zhao L."/>
            <person name="Xing Q."/>
            <person name="Dou J."/>
            <person name="Li Y."/>
            <person name="Mao J."/>
            <person name="Guo H."/>
            <person name="Dou H."/>
            <person name="Li T."/>
            <person name="Mu C."/>
            <person name="Jiang W."/>
            <person name="Fu Q."/>
            <person name="Fu X."/>
            <person name="Miao Y."/>
            <person name="Liu J."/>
            <person name="Yu Q."/>
            <person name="Li R."/>
            <person name="Liao H."/>
            <person name="Li X."/>
            <person name="Kong Y."/>
            <person name="Jiang Z."/>
            <person name="Chourrout D."/>
            <person name="Li R."/>
            <person name="Bao Z."/>
        </authorList>
    </citation>
    <scope>NUCLEOTIDE SEQUENCE [LARGE SCALE GENOMIC DNA]</scope>
    <source>
        <strain evidence="3 4">PY_sf001</strain>
    </source>
</reference>
<dbReference type="AlphaFoldDB" id="A0A210QSZ8"/>
<dbReference type="Proteomes" id="UP000242188">
    <property type="component" value="Unassembled WGS sequence"/>
</dbReference>
<dbReference type="SUPFAM" id="SSF53300">
    <property type="entry name" value="vWA-like"/>
    <property type="match status" value="1"/>
</dbReference>
<keyword evidence="4" id="KW-1185">Reference proteome</keyword>
<accession>A0A210QSZ8</accession>
<comment type="caution">
    <text evidence="3">The sequence shown here is derived from an EMBL/GenBank/DDBJ whole genome shotgun (WGS) entry which is preliminary data.</text>
</comment>
<dbReference type="Gene3D" id="3.40.50.410">
    <property type="entry name" value="von Willebrand factor, type A domain"/>
    <property type="match status" value="1"/>
</dbReference>
<name>A0A210QSZ8_MIZYE</name>
<evidence type="ECO:0000259" key="1">
    <source>
        <dbReference type="PROSITE" id="PS50234"/>
    </source>
</evidence>
<dbReference type="InterPro" id="IPR050934">
    <property type="entry name" value="ITIH"/>
</dbReference>
<dbReference type="Pfam" id="PF00092">
    <property type="entry name" value="VWA"/>
    <property type="match status" value="1"/>
</dbReference>
<dbReference type="SMART" id="SM00327">
    <property type="entry name" value="VWA"/>
    <property type="match status" value="1"/>
</dbReference>
<dbReference type="InterPro" id="IPR013694">
    <property type="entry name" value="VIT"/>
</dbReference>
<feature type="domain" description="VWFA" evidence="1">
    <location>
        <begin position="267"/>
        <end position="445"/>
    </location>
</feature>
<dbReference type="InterPro" id="IPR002035">
    <property type="entry name" value="VWF_A"/>
</dbReference>
<evidence type="ECO:0000313" key="3">
    <source>
        <dbReference type="EMBL" id="OWF51845.1"/>
    </source>
</evidence>
<dbReference type="OrthoDB" id="299997at2759"/>
<evidence type="ECO:0000313" key="4">
    <source>
        <dbReference type="Proteomes" id="UP000242188"/>
    </source>
</evidence>
<dbReference type="PROSITE" id="PS50234">
    <property type="entry name" value="VWFA"/>
    <property type="match status" value="1"/>
</dbReference>
<dbReference type="InterPro" id="IPR036465">
    <property type="entry name" value="vWFA_dom_sf"/>
</dbReference>